<evidence type="ECO:0000256" key="2">
    <source>
        <dbReference type="ARBA" id="ARBA00022803"/>
    </source>
</evidence>
<keyword evidence="6" id="KW-1185">Reference proteome</keyword>
<feature type="repeat" description="TPR" evidence="3">
    <location>
        <begin position="475"/>
        <end position="508"/>
    </location>
</feature>
<sequence>MEKPSVLEAKNLILLGILVLTFIVFYGSLKNNFTNWDDDVYVLNNFLIRDFSLENLGKIFLEPMGISQIYRPLAYLTYMIDYSIWELNPFGYHLSSLLFHLLNVALVFYLLRLLSNNLAVAGVITLLFAIHPMKGEAIAWASARVDVVYATFYLSALIAYIFYIKNAFQSKYLIFSILLFILSLLSKPAAVSFPLACLLIDYFYARKWNVKIILDKIPFVILALAMGVVTLLAQRPDIAIGSGIEQFSWFERVFISSYTLLFYFFKTIFPIKLSNFYDFPQKLSFWHYGSLLVLGILAFAVYRMRENRNFIFGILFFVVHLLLVIHIIPTGNRFMAADRYAYLAQIGLLLSIAFLYLSAKESVRNVLLGAAAVLSIFYLAVSFNRNQVWNSGVTLWSDAILKNPNCSFCCFGLGNALINANQHALAQPYIEKSILLNPNFAEAYSSRGSVRFALQDYNGAMQDYNKTLALNPNYHYAYASRGSVFAMQKKYAEAVEDYNKALNLNPTDMPTYLNRGMARLQLRDFNGAREDLTIYINFNPNEIKAYYHRGLANANLGRLTECCSDWKRAYDGGIRELKKNLIEACGYTNL</sequence>
<feature type="transmembrane region" description="Helical" evidence="4">
    <location>
        <begin position="217"/>
        <end position="233"/>
    </location>
</feature>
<feature type="transmembrane region" description="Helical" evidence="4">
    <location>
        <begin position="172"/>
        <end position="205"/>
    </location>
</feature>
<feature type="repeat" description="TPR" evidence="3">
    <location>
        <begin position="441"/>
        <end position="474"/>
    </location>
</feature>
<dbReference type="SUPFAM" id="SSF48452">
    <property type="entry name" value="TPR-like"/>
    <property type="match status" value="1"/>
</dbReference>
<feature type="transmembrane region" description="Helical" evidence="4">
    <location>
        <begin position="118"/>
        <end position="141"/>
    </location>
</feature>
<feature type="transmembrane region" description="Helical" evidence="4">
    <location>
        <begin position="12"/>
        <end position="29"/>
    </location>
</feature>
<dbReference type="InterPro" id="IPR011990">
    <property type="entry name" value="TPR-like_helical_dom_sf"/>
</dbReference>
<feature type="transmembrane region" description="Helical" evidence="4">
    <location>
        <begin position="285"/>
        <end position="302"/>
    </location>
</feature>
<dbReference type="Proteomes" id="UP000199513">
    <property type="component" value="Unassembled WGS sequence"/>
</dbReference>
<feature type="transmembrane region" description="Helical" evidence="4">
    <location>
        <begin position="309"/>
        <end position="328"/>
    </location>
</feature>
<feature type="transmembrane region" description="Helical" evidence="4">
    <location>
        <begin position="340"/>
        <end position="359"/>
    </location>
</feature>
<dbReference type="Gene3D" id="1.25.40.10">
    <property type="entry name" value="Tetratricopeptide repeat domain"/>
    <property type="match status" value="2"/>
</dbReference>
<feature type="transmembrane region" description="Helical" evidence="4">
    <location>
        <begin position="366"/>
        <end position="383"/>
    </location>
</feature>
<organism evidence="5 6">
    <name type="scientific">Thermoflexibacter ruber</name>
    <dbReference type="NCBI Taxonomy" id="1003"/>
    <lineage>
        <taxon>Bacteria</taxon>
        <taxon>Pseudomonadati</taxon>
        <taxon>Bacteroidota</taxon>
        <taxon>Cytophagia</taxon>
        <taxon>Cytophagales</taxon>
        <taxon>Thermoflexibacteraceae</taxon>
        <taxon>Thermoflexibacter</taxon>
    </lineage>
</organism>
<evidence type="ECO:0000313" key="6">
    <source>
        <dbReference type="Proteomes" id="UP000199513"/>
    </source>
</evidence>
<feature type="transmembrane region" description="Helical" evidence="4">
    <location>
        <begin position="90"/>
        <end position="111"/>
    </location>
</feature>
<dbReference type="PROSITE" id="PS50005">
    <property type="entry name" value="TPR"/>
    <property type="match status" value="2"/>
</dbReference>
<dbReference type="RefSeq" id="WP_091549267.1">
    <property type="nucleotide sequence ID" value="NZ_FONY01000055.1"/>
</dbReference>
<keyword evidence="4" id="KW-0472">Membrane</keyword>
<keyword evidence="2 3" id="KW-0802">TPR repeat</keyword>
<dbReference type="SMART" id="SM00028">
    <property type="entry name" value="TPR"/>
    <property type="match status" value="5"/>
</dbReference>
<dbReference type="AlphaFoldDB" id="A0A1I2JLL2"/>
<keyword evidence="1" id="KW-0677">Repeat</keyword>
<protein>
    <submittedName>
        <fullName evidence="5">Tetratricopeptide repeat-containing protein</fullName>
    </submittedName>
</protein>
<name>A0A1I2JLL2_9BACT</name>
<dbReference type="OrthoDB" id="127293at2"/>
<reference evidence="6" key="1">
    <citation type="submission" date="2016-10" db="EMBL/GenBank/DDBJ databases">
        <authorList>
            <person name="Varghese N."/>
            <person name="Submissions S."/>
        </authorList>
    </citation>
    <scope>NUCLEOTIDE SEQUENCE [LARGE SCALE GENOMIC DNA]</scope>
    <source>
        <strain>GEY</strain>
        <strain evidence="6">DSM 9560</strain>
    </source>
</reference>
<evidence type="ECO:0000313" key="5">
    <source>
        <dbReference type="EMBL" id="SFF55129.1"/>
    </source>
</evidence>
<evidence type="ECO:0000256" key="3">
    <source>
        <dbReference type="PROSITE-ProRule" id="PRU00339"/>
    </source>
</evidence>
<dbReference type="Pfam" id="PF13432">
    <property type="entry name" value="TPR_16"/>
    <property type="match status" value="1"/>
</dbReference>
<dbReference type="PANTHER" id="PTHR44227">
    <property type="match status" value="1"/>
</dbReference>
<dbReference type="InterPro" id="IPR052346">
    <property type="entry name" value="O-mannosyl-transferase_TMTC"/>
</dbReference>
<dbReference type="EMBL" id="FONY01000055">
    <property type="protein sequence ID" value="SFF55129.1"/>
    <property type="molecule type" value="Genomic_DNA"/>
</dbReference>
<dbReference type="Pfam" id="PF00515">
    <property type="entry name" value="TPR_1"/>
    <property type="match status" value="1"/>
</dbReference>
<evidence type="ECO:0000256" key="1">
    <source>
        <dbReference type="ARBA" id="ARBA00022737"/>
    </source>
</evidence>
<dbReference type="STRING" id="1003.SAMN04488541_10555"/>
<keyword evidence="4" id="KW-0812">Transmembrane</keyword>
<keyword evidence="4" id="KW-1133">Transmembrane helix</keyword>
<dbReference type="PROSITE" id="PS50293">
    <property type="entry name" value="TPR_REGION"/>
    <property type="match status" value="2"/>
</dbReference>
<accession>A0A1I2JLL2</accession>
<dbReference type="PANTHER" id="PTHR44227:SF3">
    <property type="entry name" value="PROTEIN O-MANNOSYL-TRANSFERASE TMTC4"/>
    <property type="match status" value="1"/>
</dbReference>
<feature type="transmembrane region" description="Helical" evidence="4">
    <location>
        <begin position="147"/>
        <end position="165"/>
    </location>
</feature>
<evidence type="ECO:0000256" key="4">
    <source>
        <dbReference type="SAM" id="Phobius"/>
    </source>
</evidence>
<dbReference type="InterPro" id="IPR019734">
    <property type="entry name" value="TPR_rpt"/>
</dbReference>
<feature type="transmembrane region" description="Helical" evidence="4">
    <location>
        <begin position="253"/>
        <end position="273"/>
    </location>
</feature>
<proteinExistence type="predicted"/>
<gene>
    <name evidence="5" type="ORF">SAMN04488541_10555</name>
</gene>